<dbReference type="InterPro" id="IPR011009">
    <property type="entry name" value="Kinase-like_dom_sf"/>
</dbReference>
<dbReference type="SMART" id="SM00220">
    <property type="entry name" value="S_TKc"/>
    <property type="match status" value="1"/>
</dbReference>
<dbReference type="InterPro" id="IPR050494">
    <property type="entry name" value="Ser_Thr_dual-spec_kinase"/>
</dbReference>
<dbReference type="SUPFAM" id="SSF56112">
    <property type="entry name" value="Protein kinase-like (PK-like)"/>
    <property type="match status" value="1"/>
</dbReference>
<keyword evidence="9" id="KW-1185">Reference proteome</keyword>
<evidence type="ECO:0000313" key="8">
    <source>
        <dbReference type="EMBL" id="ORX49934.1"/>
    </source>
</evidence>
<dbReference type="Gene3D" id="3.30.200.20">
    <property type="entry name" value="Phosphorylase Kinase, domain 1"/>
    <property type="match status" value="1"/>
</dbReference>
<dbReference type="PANTHER" id="PTHR24058">
    <property type="entry name" value="DUAL SPECIFICITY PROTEIN KINASE"/>
    <property type="match status" value="1"/>
</dbReference>
<evidence type="ECO:0000256" key="6">
    <source>
        <dbReference type="SAM" id="MobiDB-lite"/>
    </source>
</evidence>
<dbReference type="AlphaFoldDB" id="A0A1X2GBL6"/>
<dbReference type="Gene3D" id="1.10.510.10">
    <property type="entry name" value="Transferase(Phosphotransferase) domain 1"/>
    <property type="match status" value="1"/>
</dbReference>
<keyword evidence="3" id="KW-0547">Nucleotide-binding</keyword>
<dbReference type="STRING" id="101127.A0A1X2GBL6"/>
<dbReference type="EMBL" id="MCGT01000025">
    <property type="protein sequence ID" value="ORX49934.1"/>
    <property type="molecule type" value="Genomic_DNA"/>
</dbReference>
<evidence type="ECO:0000256" key="1">
    <source>
        <dbReference type="ARBA" id="ARBA00022527"/>
    </source>
</evidence>
<evidence type="ECO:0000256" key="4">
    <source>
        <dbReference type="ARBA" id="ARBA00022777"/>
    </source>
</evidence>
<feature type="region of interest" description="Disordered" evidence="6">
    <location>
        <begin position="48"/>
        <end position="70"/>
    </location>
</feature>
<feature type="compositionally biased region" description="Basic and acidic residues" evidence="6">
    <location>
        <begin position="459"/>
        <end position="470"/>
    </location>
</feature>
<dbReference type="GO" id="GO:0004674">
    <property type="term" value="F:protein serine/threonine kinase activity"/>
    <property type="evidence" value="ECO:0007669"/>
    <property type="project" value="UniProtKB-KW"/>
</dbReference>
<keyword evidence="4 8" id="KW-0418">Kinase</keyword>
<dbReference type="PROSITE" id="PS00108">
    <property type="entry name" value="PROTEIN_KINASE_ST"/>
    <property type="match status" value="1"/>
</dbReference>
<dbReference type="PANTHER" id="PTHR24058:SF17">
    <property type="entry name" value="HOMEODOMAIN INTERACTING PROTEIN KINASE, ISOFORM D"/>
    <property type="match status" value="1"/>
</dbReference>
<dbReference type="GO" id="GO:0005737">
    <property type="term" value="C:cytoplasm"/>
    <property type="evidence" value="ECO:0007669"/>
    <property type="project" value="TreeGrafter"/>
</dbReference>
<evidence type="ECO:0000259" key="7">
    <source>
        <dbReference type="PROSITE" id="PS50011"/>
    </source>
</evidence>
<dbReference type="PROSITE" id="PS50011">
    <property type="entry name" value="PROTEIN_KINASE_DOM"/>
    <property type="match status" value="1"/>
</dbReference>
<proteinExistence type="predicted"/>
<evidence type="ECO:0000256" key="2">
    <source>
        <dbReference type="ARBA" id="ARBA00022679"/>
    </source>
</evidence>
<dbReference type="GO" id="GO:0005634">
    <property type="term" value="C:nucleus"/>
    <property type="evidence" value="ECO:0007669"/>
    <property type="project" value="TreeGrafter"/>
</dbReference>
<dbReference type="InterPro" id="IPR000719">
    <property type="entry name" value="Prot_kinase_dom"/>
</dbReference>
<keyword evidence="1" id="KW-0723">Serine/threonine-protein kinase</keyword>
<keyword evidence="5" id="KW-0067">ATP-binding</keyword>
<evidence type="ECO:0000313" key="9">
    <source>
        <dbReference type="Proteomes" id="UP000242146"/>
    </source>
</evidence>
<sequence length="499" mass="57253">MTLTPTHKGFQKWSTYTKKKKPSLVPRPPLLLALTVNIGSTLERIDPSFSYDPDSNPKRILTRPSKPAKNDGYDNEHSDYILFVNDILGEGETRRRSYRYRVIDLLGQGTYGQVVKCEHLATKELYSVKVVKNRANFRSESYMEANILKRLNEHPGSKEHILTLVTTFIHKNHFCLVFELLSFNLLELIRQTGFRGLPIALVRTISHQLLQALDFLLQSSVIHCDLKPENILLESVDSPKIKVIDFGSACYRTTPKYTYIQSRYYRSPEVILKVPYSHGIDMWSLGCIVAELFLGSPLFPGHTEFHQLNLIMDLLGEPMSEVLERGKDTFYYFDLESQHGRTIFKRKPVDKYNKDHNKAEKAHAPAHKYTTLKDIIMNHGQHHINKERLHPLGKHISMMREQLTDFLQQCLNLRPLQRWKPAAALTHPFITGVFELPAHPQPGLRHQRSRSLHAPNASVHRDQASLEPRRRATFTSHTDAERRTKKIHPGAASASAGPN</sequence>
<keyword evidence="2" id="KW-0808">Transferase</keyword>
<evidence type="ECO:0000256" key="3">
    <source>
        <dbReference type="ARBA" id="ARBA00022741"/>
    </source>
</evidence>
<dbReference type="Pfam" id="PF00069">
    <property type="entry name" value="Pkinase"/>
    <property type="match status" value="1"/>
</dbReference>
<name>A0A1X2GBL6_9FUNG</name>
<accession>A0A1X2GBL6</accession>
<gene>
    <name evidence="8" type="ORF">DM01DRAFT_1290986</name>
</gene>
<dbReference type="Proteomes" id="UP000242146">
    <property type="component" value="Unassembled WGS sequence"/>
</dbReference>
<dbReference type="InterPro" id="IPR008271">
    <property type="entry name" value="Ser/Thr_kinase_AS"/>
</dbReference>
<dbReference type="OrthoDB" id="9332038at2759"/>
<reference evidence="8 9" key="1">
    <citation type="submission" date="2016-07" db="EMBL/GenBank/DDBJ databases">
        <title>Pervasive Adenine N6-methylation of Active Genes in Fungi.</title>
        <authorList>
            <consortium name="DOE Joint Genome Institute"/>
            <person name="Mondo S.J."/>
            <person name="Dannebaum R.O."/>
            <person name="Kuo R.C."/>
            <person name="Labutti K."/>
            <person name="Haridas S."/>
            <person name="Kuo A."/>
            <person name="Salamov A."/>
            <person name="Ahrendt S.R."/>
            <person name="Lipzen A."/>
            <person name="Sullivan W."/>
            <person name="Andreopoulos W.B."/>
            <person name="Clum A."/>
            <person name="Lindquist E."/>
            <person name="Daum C."/>
            <person name="Ramamoorthy G.K."/>
            <person name="Gryganskyi A."/>
            <person name="Culley D."/>
            <person name="Magnuson J.K."/>
            <person name="James T.Y."/>
            <person name="O'Malley M.A."/>
            <person name="Stajich J.E."/>
            <person name="Spatafora J.W."/>
            <person name="Visel A."/>
            <person name="Grigoriev I.V."/>
        </authorList>
    </citation>
    <scope>NUCLEOTIDE SEQUENCE [LARGE SCALE GENOMIC DNA]</scope>
    <source>
        <strain evidence="8 9">NRRL 3301</strain>
    </source>
</reference>
<dbReference type="GO" id="GO:0004713">
    <property type="term" value="F:protein tyrosine kinase activity"/>
    <property type="evidence" value="ECO:0007669"/>
    <property type="project" value="TreeGrafter"/>
</dbReference>
<protein>
    <submittedName>
        <fullName evidence="8">Kinase-like protein</fullName>
    </submittedName>
</protein>
<feature type="domain" description="Protein kinase" evidence="7">
    <location>
        <begin position="100"/>
        <end position="430"/>
    </location>
</feature>
<evidence type="ECO:0000256" key="5">
    <source>
        <dbReference type="ARBA" id="ARBA00022840"/>
    </source>
</evidence>
<feature type="region of interest" description="Disordered" evidence="6">
    <location>
        <begin position="440"/>
        <end position="499"/>
    </location>
</feature>
<comment type="caution">
    <text evidence="8">The sequence shown here is derived from an EMBL/GenBank/DDBJ whole genome shotgun (WGS) entry which is preliminary data.</text>
</comment>
<dbReference type="GO" id="GO:0005524">
    <property type="term" value="F:ATP binding"/>
    <property type="evidence" value="ECO:0007669"/>
    <property type="project" value="UniProtKB-KW"/>
</dbReference>
<organism evidence="8 9">
    <name type="scientific">Hesseltinella vesiculosa</name>
    <dbReference type="NCBI Taxonomy" id="101127"/>
    <lineage>
        <taxon>Eukaryota</taxon>
        <taxon>Fungi</taxon>
        <taxon>Fungi incertae sedis</taxon>
        <taxon>Mucoromycota</taxon>
        <taxon>Mucoromycotina</taxon>
        <taxon>Mucoromycetes</taxon>
        <taxon>Mucorales</taxon>
        <taxon>Cunninghamellaceae</taxon>
        <taxon>Hesseltinella</taxon>
    </lineage>
</organism>